<name>A0A485KU58_9STRA</name>
<reference evidence="2" key="2">
    <citation type="submission" date="2019-06" db="EMBL/GenBank/DDBJ databases">
        <title>Genomics analysis of Aphanomyces spp. identifies a new class of oomycete effector associated with host adaptation.</title>
        <authorList>
            <person name="Gaulin E."/>
        </authorList>
    </citation>
    <scope>NUCLEOTIDE SEQUENCE</scope>
    <source>
        <strain evidence="2">CBS 578.67</strain>
    </source>
</reference>
<feature type="compositionally biased region" description="Basic and acidic residues" evidence="1">
    <location>
        <begin position="249"/>
        <end position="274"/>
    </location>
</feature>
<feature type="region of interest" description="Disordered" evidence="1">
    <location>
        <begin position="340"/>
        <end position="476"/>
    </location>
</feature>
<feature type="region of interest" description="Disordered" evidence="1">
    <location>
        <begin position="1"/>
        <end position="38"/>
    </location>
</feature>
<feature type="compositionally biased region" description="Polar residues" evidence="1">
    <location>
        <begin position="399"/>
        <end position="408"/>
    </location>
</feature>
<feature type="region of interest" description="Disordered" evidence="1">
    <location>
        <begin position="84"/>
        <end position="309"/>
    </location>
</feature>
<sequence length="531" mass="58796">MQRYATKKPPVKGRRTDDLNSRHDNNENDGAKSDRENAFVAATGPIPTETALPAGGGRRRVAQQMSQDEYTKSLQEQIRLKQLKAEQEKADARKEGVGGNVPSLPGEEVAAAPVAMAEDGAGRGGRRRVTQLSRDKWMQSIQEQRQQKQVRHLSKRPTVSSTDLVLEAGKDATQQGEAEASGGNKSPAKSIDERPSTPQSPQPPEHVEPTPDESTIEETTVEECTSPAKPRAKENATMSMKKGKLGKRVKPEKDKQPKPPHDAKRRDKPMEKPAKKGGPRTNNQTTDTTARARVAKKHPSKEESPEKLRGIVAAYETIKEQNEMMKQQLEEQRQVLQLIKESMGTSREMEPCRDQPDVAATPPTTSVEPAVTAQPRGQPKGPSKLRPPGQIASAHAKTRQGTIKQQAVDQPLRPPADEPKKADDHESIKGAQQEGEHRRHPKHMHGDHPSPKSMHMPPIPQHYEKKTCASPSRNNQCDETDELVCTSVVLPRIVASTWLRRDAHERELASESSEVLMESSTMLPLCKRIVF</sequence>
<evidence type="ECO:0000313" key="4">
    <source>
        <dbReference type="Proteomes" id="UP000332933"/>
    </source>
</evidence>
<dbReference type="AlphaFoldDB" id="A0A485KU58"/>
<feature type="compositionally biased region" description="Basic and acidic residues" evidence="1">
    <location>
        <begin position="415"/>
        <end position="428"/>
    </location>
</feature>
<feature type="compositionally biased region" description="Acidic residues" evidence="1">
    <location>
        <begin position="210"/>
        <end position="221"/>
    </location>
</feature>
<feature type="compositionally biased region" description="Low complexity" evidence="1">
    <location>
        <begin position="105"/>
        <end position="119"/>
    </location>
</feature>
<reference evidence="3 4" key="1">
    <citation type="submission" date="2019-03" db="EMBL/GenBank/DDBJ databases">
        <authorList>
            <person name="Gaulin E."/>
            <person name="Dumas B."/>
        </authorList>
    </citation>
    <scope>NUCLEOTIDE SEQUENCE [LARGE SCALE GENOMIC DNA]</scope>
    <source>
        <strain evidence="3">CBS 568.67</strain>
    </source>
</reference>
<feature type="compositionally biased region" description="Basic and acidic residues" evidence="1">
    <location>
        <begin position="300"/>
        <end position="309"/>
    </location>
</feature>
<proteinExistence type="predicted"/>
<protein>
    <submittedName>
        <fullName evidence="3">Aste57867_11672 protein</fullName>
    </submittedName>
</protein>
<accession>A0A485KU58</accession>
<organism evidence="3 4">
    <name type="scientific">Aphanomyces stellatus</name>
    <dbReference type="NCBI Taxonomy" id="120398"/>
    <lineage>
        <taxon>Eukaryota</taxon>
        <taxon>Sar</taxon>
        <taxon>Stramenopiles</taxon>
        <taxon>Oomycota</taxon>
        <taxon>Saprolegniomycetes</taxon>
        <taxon>Saprolegniales</taxon>
        <taxon>Verrucalvaceae</taxon>
        <taxon>Aphanomyces</taxon>
    </lineage>
</organism>
<feature type="compositionally biased region" description="Basic residues" evidence="1">
    <location>
        <begin position="1"/>
        <end position="13"/>
    </location>
</feature>
<feature type="compositionally biased region" description="Basic and acidic residues" evidence="1">
    <location>
        <begin position="84"/>
        <end position="96"/>
    </location>
</feature>
<dbReference type="OrthoDB" id="10506586at2759"/>
<feature type="compositionally biased region" description="Basic and acidic residues" evidence="1">
    <location>
        <begin position="347"/>
        <end position="356"/>
    </location>
</feature>
<gene>
    <name evidence="3" type="primary">Aste57867_11672</name>
    <name evidence="2" type="ORF">As57867_011629</name>
    <name evidence="3" type="ORF">ASTE57867_11672</name>
</gene>
<dbReference type="EMBL" id="CAADRA010005319">
    <property type="protein sequence ID" value="VFT88530.1"/>
    <property type="molecule type" value="Genomic_DNA"/>
</dbReference>
<feature type="compositionally biased region" description="Polar residues" evidence="1">
    <location>
        <begin position="280"/>
        <end position="289"/>
    </location>
</feature>
<keyword evidence="4" id="KW-1185">Reference proteome</keyword>
<dbReference type="Proteomes" id="UP000332933">
    <property type="component" value="Unassembled WGS sequence"/>
</dbReference>
<evidence type="ECO:0000256" key="1">
    <source>
        <dbReference type="SAM" id="MobiDB-lite"/>
    </source>
</evidence>
<dbReference type="EMBL" id="VJMH01005298">
    <property type="protein sequence ID" value="KAF0697652.1"/>
    <property type="molecule type" value="Genomic_DNA"/>
</dbReference>
<evidence type="ECO:0000313" key="3">
    <source>
        <dbReference type="EMBL" id="VFT88530.1"/>
    </source>
</evidence>
<feature type="compositionally biased region" description="Basic and acidic residues" evidence="1">
    <location>
        <begin position="14"/>
        <end position="37"/>
    </location>
</feature>
<evidence type="ECO:0000313" key="2">
    <source>
        <dbReference type="EMBL" id="KAF0697652.1"/>
    </source>
</evidence>